<feature type="chain" id="PRO_5035770851" description="Peptidase S1 domain-containing protein" evidence="3">
    <location>
        <begin position="24"/>
        <end position="446"/>
    </location>
</feature>
<dbReference type="InterPro" id="IPR051487">
    <property type="entry name" value="Ser/Thr_Proteases_Immune/Dev"/>
</dbReference>
<keyword evidence="3" id="KW-0732">Signal</keyword>
<feature type="signal peptide" evidence="3">
    <location>
        <begin position="1"/>
        <end position="23"/>
    </location>
</feature>
<dbReference type="SMART" id="SM00020">
    <property type="entry name" value="Tryp_SPc"/>
    <property type="match status" value="1"/>
</dbReference>
<dbReference type="InterPro" id="IPR043504">
    <property type="entry name" value="Peptidase_S1_PA_chymotrypsin"/>
</dbReference>
<comment type="similarity">
    <text evidence="2">Belongs to the peptidase S1 family. CLIP subfamily.</text>
</comment>
<dbReference type="PROSITE" id="PS00135">
    <property type="entry name" value="TRYPSIN_SER"/>
    <property type="match status" value="1"/>
</dbReference>
<keyword evidence="1" id="KW-1015">Disulfide bond</keyword>
<evidence type="ECO:0000313" key="5">
    <source>
        <dbReference type="EMBL" id="KAF6204457.1"/>
    </source>
</evidence>
<dbReference type="PROSITE" id="PS50240">
    <property type="entry name" value="TRYPSIN_DOM"/>
    <property type="match status" value="1"/>
</dbReference>
<protein>
    <recommendedName>
        <fullName evidence="4">Peptidase S1 domain-containing protein</fullName>
    </recommendedName>
</protein>
<sequence length="446" mass="50274">MLGVTLFINAVMCFIELIGTSIANRTGNREKRVVYGSPLLYDSEYYSTKYYVWIGNGNECDIPLPDILQNADSPHKNELPVPSFGFACTASPNHLVCSGSLLVSHIVQTACHCVVDFVQDSSARFGKRATKINVNEKRYNVYPAKSLVSEMKNRVSAERYLFHPRCKERSLIVSFDYALVILDNSFSHLQRATAPAYSLINLVKLWTDMMSNRKICLVVGFGGYQATRGPLSRIMSPVMLHGWQASLDYTSCYENIKFDIRSNEFFEEGTVFCLSRMPNRPTRTSSFGDSGGPISCDNEYIGIVGSGTPKMSFPSPVVYTPLENAWEYRRTLVDYVENINDVMYTTDDPIGYKYLPAKPPINDTDNPGMQLIQGIHQEPEKDKRKKLIRETEERNNKACEVRVVHLICSQHNFGEKVGNFCLLYGLSLETKILAVDLDSVVAYSQI</sequence>
<dbReference type="AlphaFoldDB" id="A0A8S9X636"/>
<gene>
    <name evidence="5" type="ORF">GE061_002798</name>
</gene>
<comment type="caution">
    <text evidence="5">The sequence shown here is derived from an EMBL/GenBank/DDBJ whole genome shotgun (WGS) entry which is preliminary data.</text>
</comment>
<evidence type="ECO:0000259" key="4">
    <source>
        <dbReference type="PROSITE" id="PS50240"/>
    </source>
</evidence>
<dbReference type="InterPro" id="IPR033116">
    <property type="entry name" value="TRYPSIN_SER"/>
</dbReference>
<dbReference type="PANTHER" id="PTHR24256">
    <property type="entry name" value="TRYPTASE-RELATED"/>
    <property type="match status" value="1"/>
</dbReference>
<dbReference type="GO" id="GO:0006508">
    <property type="term" value="P:proteolysis"/>
    <property type="evidence" value="ECO:0007669"/>
    <property type="project" value="InterPro"/>
</dbReference>
<dbReference type="Proteomes" id="UP000466442">
    <property type="component" value="Unassembled WGS sequence"/>
</dbReference>
<keyword evidence="6" id="KW-1185">Reference proteome</keyword>
<organism evidence="5 6">
    <name type="scientific">Apolygus lucorum</name>
    <name type="common">Small green plant bug</name>
    <name type="synonym">Lygocoris lucorum</name>
    <dbReference type="NCBI Taxonomy" id="248454"/>
    <lineage>
        <taxon>Eukaryota</taxon>
        <taxon>Metazoa</taxon>
        <taxon>Ecdysozoa</taxon>
        <taxon>Arthropoda</taxon>
        <taxon>Hexapoda</taxon>
        <taxon>Insecta</taxon>
        <taxon>Pterygota</taxon>
        <taxon>Neoptera</taxon>
        <taxon>Paraneoptera</taxon>
        <taxon>Hemiptera</taxon>
        <taxon>Heteroptera</taxon>
        <taxon>Panheteroptera</taxon>
        <taxon>Cimicomorpha</taxon>
        <taxon>Miridae</taxon>
        <taxon>Mirini</taxon>
        <taxon>Apolygus</taxon>
    </lineage>
</organism>
<evidence type="ECO:0000256" key="3">
    <source>
        <dbReference type="SAM" id="SignalP"/>
    </source>
</evidence>
<dbReference type="Gene3D" id="2.40.10.10">
    <property type="entry name" value="Trypsin-like serine proteases"/>
    <property type="match status" value="2"/>
</dbReference>
<dbReference type="GO" id="GO:0004252">
    <property type="term" value="F:serine-type endopeptidase activity"/>
    <property type="evidence" value="ECO:0007669"/>
    <property type="project" value="InterPro"/>
</dbReference>
<evidence type="ECO:0000256" key="1">
    <source>
        <dbReference type="ARBA" id="ARBA00023157"/>
    </source>
</evidence>
<dbReference type="SUPFAM" id="SSF50494">
    <property type="entry name" value="Trypsin-like serine proteases"/>
    <property type="match status" value="1"/>
</dbReference>
<feature type="domain" description="Peptidase S1" evidence="4">
    <location>
        <begin position="54"/>
        <end position="341"/>
    </location>
</feature>
<name>A0A8S9X636_APOLU</name>
<reference evidence="5" key="1">
    <citation type="journal article" date="2021" name="Mol. Ecol. Resour.">
        <title>Apolygus lucorum genome provides insights into omnivorousness and mesophyll feeding.</title>
        <authorList>
            <person name="Liu Y."/>
            <person name="Liu H."/>
            <person name="Wang H."/>
            <person name="Huang T."/>
            <person name="Liu B."/>
            <person name="Yang B."/>
            <person name="Yin L."/>
            <person name="Li B."/>
            <person name="Zhang Y."/>
            <person name="Zhang S."/>
            <person name="Jiang F."/>
            <person name="Zhang X."/>
            <person name="Ren Y."/>
            <person name="Wang B."/>
            <person name="Wang S."/>
            <person name="Lu Y."/>
            <person name="Wu K."/>
            <person name="Fan W."/>
            <person name="Wang G."/>
        </authorList>
    </citation>
    <scope>NUCLEOTIDE SEQUENCE</scope>
    <source>
        <strain evidence="5">12Hb</strain>
    </source>
</reference>
<dbReference type="InterPro" id="IPR009003">
    <property type="entry name" value="Peptidase_S1_PA"/>
</dbReference>
<dbReference type="EMBL" id="WIXP02000010">
    <property type="protein sequence ID" value="KAF6204457.1"/>
    <property type="molecule type" value="Genomic_DNA"/>
</dbReference>
<proteinExistence type="inferred from homology"/>
<evidence type="ECO:0000256" key="2">
    <source>
        <dbReference type="ARBA" id="ARBA00024195"/>
    </source>
</evidence>
<dbReference type="Pfam" id="PF00089">
    <property type="entry name" value="Trypsin"/>
    <property type="match status" value="1"/>
</dbReference>
<dbReference type="InterPro" id="IPR001254">
    <property type="entry name" value="Trypsin_dom"/>
</dbReference>
<accession>A0A8S9X636</accession>
<evidence type="ECO:0000313" key="6">
    <source>
        <dbReference type="Proteomes" id="UP000466442"/>
    </source>
</evidence>